<reference evidence="1" key="1">
    <citation type="journal article" date="2019" name="Genome Biol. Evol.">
        <title>Nephromyces represents a diverse and novel lineage of the Apicomplexa that has retained apicoplasts.</title>
        <authorList>
            <person name="Munoz-Gomez S.A."/>
            <person name="Durnin K."/>
            <person name="Eme L."/>
            <person name="Paight C."/>
            <person name="Lane C.E."/>
            <person name="Saffo M.B."/>
            <person name="Slamovits C.H."/>
        </authorList>
    </citation>
    <scope>NUCLEOTIDE SEQUENCE</scope>
    <source>
        <strain evidence="1">442</strain>
    </source>
</reference>
<gene>
    <name evidence="1" type="primary">orf100</name>
</gene>
<dbReference type="SUPFAM" id="SSF74731">
    <property type="entry name" value="Ribosomal protein L20"/>
    <property type="match status" value="1"/>
</dbReference>
<proteinExistence type="predicted"/>
<sequence>MISFFNLKNKQLKQKYLKAGKSSYKHRKQFLRINYQLSNLNKILKLKNYNYSRFKNQIKLLNILLNTNYQYLLLDPLIFNLLFKINKKSNNLILKKIISLINFYI</sequence>
<evidence type="ECO:0000313" key="1">
    <source>
        <dbReference type="EMBL" id="QEM01587.1"/>
    </source>
</evidence>
<dbReference type="InterPro" id="IPR035566">
    <property type="entry name" value="Ribosomal_protein_bL20_C"/>
</dbReference>
<dbReference type="EMBL" id="MK573200">
    <property type="protein sequence ID" value="QEM01587.1"/>
    <property type="molecule type" value="Genomic_DNA"/>
</dbReference>
<accession>A0A5C1H7J0</accession>
<protein>
    <recommendedName>
        <fullName evidence="2">50S ribosomal protein L20</fullName>
    </recommendedName>
</protein>
<organism evidence="1">
    <name type="scientific">Nephromyces sp. ex Molgula occidentalis</name>
    <dbReference type="NCBI Taxonomy" id="2544991"/>
    <lineage>
        <taxon>Eukaryota</taxon>
        <taxon>Sar</taxon>
        <taxon>Alveolata</taxon>
        <taxon>Apicomplexa</taxon>
        <taxon>Aconoidasida</taxon>
        <taxon>Nephromycida</taxon>
        <taxon>Nephromyces</taxon>
    </lineage>
</organism>
<evidence type="ECO:0008006" key="2">
    <source>
        <dbReference type="Google" id="ProtNLM"/>
    </source>
</evidence>
<dbReference type="AlphaFoldDB" id="A0A5C1H7J0"/>
<name>A0A5C1H7J0_9APIC</name>